<accession>A0A446C7U6</accession>
<dbReference type="CDD" id="cd02440">
    <property type="entry name" value="AdoMet_MTases"/>
    <property type="match status" value="1"/>
</dbReference>
<dbReference type="EC" id="2.1.1.298" evidence="4"/>
<comment type="similarity">
    <text evidence="4">Belongs to the protein N5-glutamine methyltransferase family. PrmB subfamily.</text>
</comment>
<dbReference type="PROSITE" id="PS00092">
    <property type="entry name" value="N6_MTASE"/>
    <property type="match status" value="1"/>
</dbReference>
<sequence>MHPSPRLELLTLRDLIRYGVSRLNAAQVALGHGSDNAWDEAVYLVLHALHLPLDTLDPFLDARVLGEERDRVLDLIDRRVTERVPAAYLTNEAWLRGHRFYVDERVIVPRSPIAELLDEGLSPWVQDPLAVENVLDMCTGSGCLAILSALAFPYAHVDAVDVSPDALDVARRNVDDYGLADRLDLHASNLFDSLPACQYDVIVCNPPYVNSGSMNALPQEYRHEPELALAGGGDGMDLVRRILEAAPRFLSQEGVLVLEIGHERDFFEAAFPQLSPVWLDTEAASDQLLLLTREQLTL</sequence>
<gene>
    <name evidence="4 6" type="primary">prmB</name>
    <name evidence="6" type="ORF">AVE30378_00782</name>
</gene>
<comment type="catalytic activity">
    <reaction evidence="4">
        <text>L-glutaminyl-[ribosomal protein uL3] + S-adenosyl-L-methionine = N(5)-methyl-L-glutaminyl-[ribosomal protein uL3] + S-adenosyl-L-homocysteine + H(+)</text>
        <dbReference type="Rhea" id="RHEA:45020"/>
        <dbReference type="Rhea" id="RHEA-COMP:11063"/>
        <dbReference type="Rhea" id="RHEA-COMP:11064"/>
        <dbReference type="ChEBI" id="CHEBI:15378"/>
        <dbReference type="ChEBI" id="CHEBI:30011"/>
        <dbReference type="ChEBI" id="CHEBI:57856"/>
        <dbReference type="ChEBI" id="CHEBI:59789"/>
        <dbReference type="ChEBI" id="CHEBI:61891"/>
        <dbReference type="EC" id="2.1.1.298"/>
    </reaction>
</comment>
<evidence type="ECO:0000259" key="5">
    <source>
        <dbReference type="Pfam" id="PF05175"/>
    </source>
</evidence>
<dbReference type="HAMAP" id="MF_02125">
    <property type="entry name" value="L3_methyltr_PrmB"/>
    <property type="match status" value="1"/>
</dbReference>
<keyword evidence="2 4" id="KW-0808">Transferase</keyword>
<dbReference type="PIRSF" id="PIRSF037167">
    <property type="entry name" value="Mtase_YfcB_prd"/>
    <property type="match status" value="1"/>
</dbReference>
<keyword evidence="3 4" id="KW-0949">S-adenosyl-L-methionine</keyword>
<keyword evidence="6" id="KW-0689">Ribosomal protein</keyword>
<keyword evidence="6" id="KW-0687">Ribonucleoprotein</keyword>
<dbReference type="EMBL" id="UFQC01000003">
    <property type="protein sequence ID" value="SSW63890.1"/>
    <property type="molecule type" value="Genomic_DNA"/>
</dbReference>
<dbReference type="RefSeq" id="WP_129239459.1">
    <property type="nucleotide sequence ID" value="NZ_UFQC01000003.1"/>
</dbReference>
<reference evidence="6 7" key="1">
    <citation type="submission" date="2018-07" db="EMBL/GenBank/DDBJ databases">
        <authorList>
            <person name="Peeters C."/>
        </authorList>
    </citation>
    <scope>NUCLEOTIDE SEQUENCE [LARGE SCALE GENOMIC DNA]</scope>
    <source>
        <strain evidence="6 7">LMG 30378</strain>
    </source>
</reference>
<organism evidence="6 7">
    <name type="scientific">Achromobacter veterisilvae</name>
    <dbReference type="NCBI Taxonomy" id="2069367"/>
    <lineage>
        <taxon>Bacteria</taxon>
        <taxon>Pseudomonadati</taxon>
        <taxon>Pseudomonadota</taxon>
        <taxon>Betaproteobacteria</taxon>
        <taxon>Burkholderiales</taxon>
        <taxon>Alcaligenaceae</taxon>
        <taxon>Achromobacter</taxon>
    </lineage>
</organism>
<dbReference type="OrthoDB" id="9800643at2"/>
<dbReference type="GO" id="GO:0005829">
    <property type="term" value="C:cytosol"/>
    <property type="evidence" value="ECO:0007669"/>
    <property type="project" value="TreeGrafter"/>
</dbReference>
<keyword evidence="1 4" id="KW-0489">Methyltransferase</keyword>
<dbReference type="NCBIfam" id="TIGR03533">
    <property type="entry name" value="L3_gln_methyl"/>
    <property type="match status" value="1"/>
</dbReference>
<dbReference type="GO" id="GO:0005840">
    <property type="term" value="C:ribosome"/>
    <property type="evidence" value="ECO:0007669"/>
    <property type="project" value="UniProtKB-KW"/>
</dbReference>
<dbReference type="GO" id="GO:0032259">
    <property type="term" value="P:methylation"/>
    <property type="evidence" value="ECO:0007669"/>
    <property type="project" value="UniProtKB-KW"/>
</dbReference>
<evidence type="ECO:0000313" key="7">
    <source>
        <dbReference type="Proteomes" id="UP000289465"/>
    </source>
</evidence>
<dbReference type="Gene3D" id="3.40.50.150">
    <property type="entry name" value="Vaccinia Virus protein VP39"/>
    <property type="match status" value="1"/>
</dbReference>
<dbReference type="PANTHER" id="PTHR47806:SF1">
    <property type="entry name" value="RIBOSOMAL PROTEIN UL3 GLUTAMINE METHYLTRANSFERASE"/>
    <property type="match status" value="1"/>
</dbReference>
<dbReference type="InterPro" id="IPR029063">
    <property type="entry name" value="SAM-dependent_MTases_sf"/>
</dbReference>
<dbReference type="InterPro" id="IPR004556">
    <property type="entry name" value="HemK-like"/>
</dbReference>
<dbReference type="InterPro" id="IPR007848">
    <property type="entry name" value="Small_mtfrase_dom"/>
</dbReference>
<evidence type="ECO:0000256" key="4">
    <source>
        <dbReference type="HAMAP-Rule" id="MF_02125"/>
    </source>
</evidence>
<dbReference type="Gene3D" id="1.10.8.10">
    <property type="entry name" value="DNA helicase RuvA subunit, C-terminal domain"/>
    <property type="match status" value="1"/>
</dbReference>
<evidence type="ECO:0000256" key="3">
    <source>
        <dbReference type="ARBA" id="ARBA00022691"/>
    </source>
</evidence>
<dbReference type="Pfam" id="PF05175">
    <property type="entry name" value="MTS"/>
    <property type="match status" value="1"/>
</dbReference>
<dbReference type="PANTHER" id="PTHR47806">
    <property type="entry name" value="50S RIBOSOMAL PROTEIN L3 GLUTAMINE METHYLTRANSFERASE"/>
    <property type="match status" value="1"/>
</dbReference>
<evidence type="ECO:0000256" key="1">
    <source>
        <dbReference type="ARBA" id="ARBA00022603"/>
    </source>
</evidence>
<proteinExistence type="inferred from homology"/>
<evidence type="ECO:0000313" key="6">
    <source>
        <dbReference type="EMBL" id="SSW63890.1"/>
    </source>
</evidence>
<dbReference type="InterPro" id="IPR002052">
    <property type="entry name" value="DNA_methylase_N6_adenine_CS"/>
</dbReference>
<comment type="function">
    <text evidence="4">Methylates ribosomal protein uL3 on a specific glutamine residue.</text>
</comment>
<dbReference type="Proteomes" id="UP000289465">
    <property type="component" value="Unassembled WGS sequence"/>
</dbReference>
<dbReference type="AlphaFoldDB" id="A0A446C7U6"/>
<protein>
    <recommendedName>
        <fullName evidence="4">Ribosomal protein uL3 glutamine methyltransferase</fullName>
        <shortName evidence="4">uL3 MTase</shortName>
        <ecNumber evidence="4">2.1.1.298</ecNumber>
    </recommendedName>
    <alternativeName>
        <fullName evidence="4">N5-glutamine methyltransferase PrmB</fullName>
    </alternativeName>
</protein>
<dbReference type="GO" id="GO:0003676">
    <property type="term" value="F:nucleic acid binding"/>
    <property type="evidence" value="ECO:0007669"/>
    <property type="project" value="InterPro"/>
</dbReference>
<evidence type="ECO:0000256" key="2">
    <source>
        <dbReference type="ARBA" id="ARBA00022679"/>
    </source>
</evidence>
<dbReference type="SUPFAM" id="SSF53335">
    <property type="entry name" value="S-adenosyl-L-methionine-dependent methyltransferases"/>
    <property type="match status" value="1"/>
</dbReference>
<feature type="domain" description="Methyltransferase small" evidence="5">
    <location>
        <begin position="131"/>
        <end position="220"/>
    </location>
</feature>
<name>A0A446C7U6_9BURK</name>
<dbReference type="InterPro" id="IPR017127">
    <property type="entry name" value="Ribosome_uL3_MTase"/>
</dbReference>
<dbReference type="GO" id="GO:0036009">
    <property type="term" value="F:protein-glutamine N-methyltransferase activity"/>
    <property type="evidence" value="ECO:0007669"/>
    <property type="project" value="UniProtKB-UniRule"/>
</dbReference>
<dbReference type="NCBIfam" id="TIGR00536">
    <property type="entry name" value="hemK_fam"/>
    <property type="match status" value="1"/>
</dbReference>